<proteinExistence type="predicted"/>
<organism evidence="2 3">
    <name type="scientific">Williamsia herbipolensis</name>
    <dbReference type="NCBI Taxonomy" id="1603258"/>
    <lineage>
        <taxon>Bacteria</taxon>
        <taxon>Bacillati</taxon>
        <taxon>Actinomycetota</taxon>
        <taxon>Actinomycetes</taxon>
        <taxon>Mycobacteriales</taxon>
        <taxon>Nocardiaceae</taxon>
        <taxon>Williamsia</taxon>
    </lineage>
</organism>
<keyword evidence="3" id="KW-1185">Reference proteome</keyword>
<feature type="transmembrane region" description="Helical" evidence="1">
    <location>
        <begin position="41"/>
        <end position="63"/>
    </location>
</feature>
<dbReference type="RefSeq" id="WP_052688984.1">
    <property type="nucleotide sequence ID" value="NZ_CP108021.1"/>
</dbReference>
<feature type="transmembrane region" description="Helical" evidence="1">
    <location>
        <begin position="12"/>
        <end position="35"/>
    </location>
</feature>
<feature type="transmembrane region" description="Helical" evidence="1">
    <location>
        <begin position="75"/>
        <end position="93"/>
    </location>
</feature>
<evidence type="ECO:0000313" key="2">
    <source>
        <dbReference type="EMBL" id="WUM21850.1"/>
    </source>
</evidence>
<dbReference type="Proteomes" id="UP001432128">
    <property type="component" value="Chromosome"/>
</dbReference>
<dbReference type="AlphaFoldDB" id="A0AAU4K715"/>
<sequence>MSGGDVVVPTMAVWAARLWLASAVLFGVSAVWFLWIGIGSASAFGIGLGVISIAIAAAVYILGRRAATPDARWRSTVSVLTLVVTMAGMLVAVLFFDPFLLVSGLVGLVGSMMAYRPAAEKWFSGGAIGG</sequence>
<keyword evidence="1" id="KW-0472">Membrane</keyword>
<keyword evidence="1" id="KW-1133">Transmembrane helix</keyword>
<name>A0AAU4K715_9NOCA</name>
<accession>A0AAU4K715</accession>
<protein>
    <submittedName>
        <fullName evidence="2">Uncharacterized protein</fullName>
    </submittedName>
</protein>
<gene>
    <name evidence="2" type="ORF">OG579_08825</name>
</gene>
<dbReference type="KEGG" id="whr:OG579_08825"/>
<evidence type="ECO:0000313" key="3">
    <source>
        <dbReference type="Proteomes" id="UP001432128"/>
    </source>
</evidence>
<reference evidence="2 3" key="1">
    <citation type="submission" date="2022-10" db="EMBL/GenBank/DDBJ databases">
        <title>The complete genomes of actinobacterial strains from the NBC collection.</title>
        <authorList>
            <person name="Joergensen T.S."/>
            <person name="Alvarez Arevalo M."/>
            <person name="Sterndorff E.B."/>
            <person name="Faurdal D."/>
            <person name="Vuksanovic O."/>
            <person name="Mourched A.-S."/>
            <person name="Charusanti P."/>
            <person name="Shaw S."/>
            <person name="Blin K."/>
            <person name="Weber T."/>
        </authorList>
    </citation>
    <scope>NUCLEOTIDE SEQUENCE [LARGE SCALE GENOMIC DNA]</scope>
    <source>
        <strain evidence="2 3">NBC_00319</strain>
    </source>
</reference>
<dbReference type="EMBL" id="CP108021">
    <property type="protein sequence ID" value="WUM21850.1"/>
    <property type="molecule type" value="Genomic_DNA"/>
</dbReference>
<evidence type="ECO:0000256" key="1">
    <source>
        <dbReference type="SAM" id="Phobius"/>
    </source>
</evidence>
<keyword evidence="1" id="KW-0812">Transmembrane</keyword>